<keyword evidence="3" id="KW-0804">Transcription</keyword>
<dbReference type="Proteomes" id="UP000290289">
    <property type="component" value="Chromosome 16"/>
</dbReference>
<evidence type="ECO:0000256" key="3">
    <source>
        <dbReference type="ARBA" id="ARBA00023163"/>
    </source>
</evidence>
<dbReference type="PANTHER" id="PTHR45959:SF72">
    <property type="entry name" value="BHLH DOMAIN-CONTAINING PROTEIN"/>
    <property type="match status" value="1"/>
</dbReference>
<keyword evidence="8" id="KW-1185">Reference proteome</keyword>
<dbReference type="PROSITE" id="PS50888">
    <property type="entry name" value="BHLH"/>
    <property type="match status" value="1"/>
</dbReference>
<dbReference type="STRING" id="3750.A0A498HNU0"/>
<evidence type="ECO:0000259" key="6">
    <source>
        <dbReference type="PROSITE" id="PS50888"/>
    </source>
</evidence>
<name>A0A498HNU0_MALDO</name>
<accession>A0A498HNU0</accession>
<evidence type="ECO:0000313" key="7">
    <source>
        <dbReference type="EMBL" id="RXH71077.1"/>
    </source>
</evidence>
<gene>
    <name evidence="7" type="ORF">DVH24_015699</name>
</gene>
<evidence type="ECO:0000256" key="2">
    <source>
        <dbReference type="ARBA" id="ARBA00023015"/>
    </source>
</evidence>
<dbReference type="CDD" id="cd11452">
    <property type="entry name" value="bHLH_AtNAI1_like"/>
    <property type="match status" value="1"/>
</dbReference>
<feature type="region of interest" description="Disordered" evidence="5">
    <location>
        <begin position="112"/>
        <end position="131"/>
    </location>
</feature>
<dbReference type="PANTHER" id="PTHR45959">
    <property type="entry name" value="BHLH TRANSCRIPTION FACTOR"/>
    <property type="match status" value="1"/>
</dbReference>
<comment type="subcellular location">
    <subcellularLocation>
        <location evidence="1">Nucleus</location>
    </subcellularLocation>
</comment>
<dbReference type="SMART" id="SM00353">
    <property type="entry name" value="HLH"/>
    <property type="match status" value="1"/>
</dbReference>
<evidence type="ECO:0000256" key="5">
    <source>
        <dbReference type="SAM" id="MobiDB-lite"/>
    </source>
</evidence>
<dbReference type="InterPro" id="IPR052610">
    <property type="entry name" value="bHLH_transcription_regulator"/>
</dbReference>
<feature type="domain" description="BHLH" evidence="6">
    <location>
        <begin position="226"/>
        <end position="275"/>
    </location>
</feature>
<evidence type="ECO:0000256" key="4">
    <source>
        <dbReference type="ARBA" id="ARBA00023242"/>
    </source>
</evidence>
<dbReference type="SUPFAM" id="SSF47459">
    <property type="entry name" value="HLH, helix-loop-helix DNA-binding domain"/>
    <property type="match status" value="1"/>
</dbReference>
<sequence length="422" mass="47210">HLFDVERVRTPIKDYNCKTHLSWRTGKTKTWIVFTGRKLNQTLLLITIHSKERNQEMEDPTFINQYEMSSLDYSFEELIFPSLSSDSYYSNPNFTSKATAATHNFSKAFIENPHQTGTQGRSAKQPKNTNSWKSCSTDHIIAAKASSSSSSHLISFENSDSSPPTTSQQYYGLDCKVIKPKNEVEYSNGKLNPSALASQGSYDTQICSPKHGQGIKRAATVTRSPLHAQDHVLAERKRREKLSQRFIALSALLPGLKKMDKASVLGDAIKYVKHLQERTKVLEEQAAKKTGEAVVFVKRMQYSADDDISSSDENSESCSDQPLPEIEARVSDKEVLIRIHCEKTKGCLTSILSEIEKLGLTIVHSCALPFGNSTLDITVVAQMDVEFRVAGKHLIKNLRHALLKLSLPIVQLQAMSMQRLSC</sequence>
<proteinExistence type="predicted"/>
<organism evidence="7 8">
    <name type="scientific">Malus domestica</name>
    <name type="common">Apple</name>
    <name type="synonym">Pyrus malus</name>
    <dbReference type="NCBI Taxonomy" id="3750"/>
    <lineage>
        <taxon>Eukaryota</taxon>
        <taxon>Viridiplantae</taxon>
        <taxon>Streptophyta</taxon>
        <taxon>Embryophyta</taxon>
        <taxon>Tracheophyta</taxon>
        <taxon>Spermatophyta</taxon>
        <taxon>Magnoliopsida</taxon>
        <taxon>eudicotyledons</taxon>
        <taxon>Gunneridae</taxon>
        <taxon>Pentapetalae</taxon>
        <taxon>rosids</taxon>
        <taxon>fabids</taxon>
        <taxon>Rosales</taxon>
        <taxon>Rosaceae</taxon>
        <taxon>Amygdaloideae</taxon>
        <taxon>Maleae</taxon>
        <taxon>Malus</taxon>
    </lineage>
</organism>
<keyword evidence="2" id="KW-0805">Transcription regulation</keyword>
<protein>
    <recommendedName>
        <fullName evidence="6">BHLH domain-containing protein</fullName>
    </recommendedName>
</protein>
<dbReference type="Gene3D" id="4.10.280.10">
    <property type="entry name" value="Helix-loop-helix DNA-binding domain"/>
    <property type="match status" value="1"/>
</dbReference>
<dbReference type="Pfam" id="PF00010">
    <property type="entry name" value="HLH"/>
    <property type="match status" value="1"/>
</dbReference>
<dbReference type="InterPro" id="IPR054502">
    <property type="entry name" value="bHLH-TF_ACT-like_plant"/>
</dbReference>
<dbReference type="Pfam" id="PF22754">
    <property type="entry name" value="bHLH-TF_ACT-like_plant"/>
    <property type="match status" value="1"/>
</dbReference>
<evidence type="ECO:0000313" key="8">
    <source>
        <dbReference type="Proteomes" id="UP000290289"/>
    </source>
</evidence>
<dbReference type="AlphaFoldDB" id="A0A498HNU0"/>
<dbReference type="GO" id="GO:0046983">
    <property type="term" value="F:protein dimerization activity"/>
    <property type="evidence" value="ECO:0007669"/>
    <property type="project" value="InterPro"/>
</dbReference>
<keyword evidence="4" id="KW-0539">Nucleus</keyword>
<dbReference type="GO" id="GO:0005634">
    <property type="term" value="C:nucleus"/>
    <property type="evidence" value="ECO:0007669"/>
    <property type="project" value="UniProtKB-SubCell"/>
</dbReference>
<dbReference type="InterPro" id="IPR011598">
    <property type="entry name" value="bHLH_dom"/>
</dbReference>
<dbReference type="EMBL" id="RDQH01000342">
    <property type="protein sequence ID" value="RXH71077.1"/>
    <property type="molecule type" value="Genomic_DNA"/>
</dbReference>
<dbReference type="InterPro" id="IPR036638">
    <property type="entry name" value="HLH_DNA-bd_sf"/>
</dbReference>
<feature type="non-terminal residue" evidence="7">
    <location>
        <position position="1"/>
    </location>
</feature>
<evidence type="ECO:0000256" key="1">
    <source>
        <dbReference type="ARBA" id="ARBA00004123"/>
    </source>
</evidence>
<reference evidence="7 8" key="1">
    <citation type="submission" date="2018-10" db="EMBL/GenBank/DDBJ databases">
        <title>A high-quality apple genome assembly.</title>
        <authorList>
            <person name="Hu J."/>
        </authorList>
    </citation>
    <scope>NUCLEOTIDE SEQUENCE [LARGE SCALE GENOMIC DNA]</scope>
    <source>
        <strain evidence="8">cv. HFTH1</strain>
        <tissue evidence="7">Young leaf</tissue>
    </source>
</reference>
<feature type="compositionally biased region" description="Polar residues" evidence="5">
    <location>
        <begin position="113"/>
        <end position="131"/>
    </location>
</feature>
<comment type="caution">
    <text evidence="7">The sequence shown here is derived from an EMBL/GenBank/DDBJ whole genome shotgun (WGS) entry which is preliminary data.</text>
</comment>